<comment type="caution">
    <text evidence="1">The sequence shown here is derived from an EMBL/GenBank/DDBJ whole genome shotgun (WGS) entry which is preliminary data.</text>
</comment>
<organism evidence="1 2">
    <name type="scientific">Coniosporium uncinatum</name>
    <dbReference type="NCBI Taxonomy" id="93489"/>
    <lineage>
        <taxon>Eukaryota</taxon>
        <taxon>Fungi</taxon>
        <taxon>Dikarya</taxon>
        <taxon>Ascomycota</taxon>
        <taxon>Pezizomycotina</taxon>
        <taxon>Dothideomycetes</taxon>
        <taxon>Dothideomycetes incertae sedis</taxon>
        <taxon>Coniosporium</taxon>
    </lineage>
</organism>
<protein>
    <submittedName>
        <fullName evidence="1">Uncharacterized protein</fullName>
    </submittedName>
</protein>
<proteinExistence type="predicted"/>
<gene>
    <name evidence="1" type="ORF">LTS18_004948</name>
</gene>
<dbReference type="Proteomes" id="UP001186974">
    <property type="component" value="Unassembled WGS sequence"/>
</dbReference>
<sequence>MWEVRQAVQNLAWYQGPGVQLTEDFHWMTPTSPPTARQREGDGLSCGLHTILNAWTVMLQPLTLNPDFVANMDFYEYAAKVVNLALGGHIGLHTIRKFLVCTKFATIPDGNAPVSVGMERTLRIQDDGALEAYYQSALTRENETWRSSRCDATEPPKFSAEDIEALPPAEKERQMDEAGWQRTDAGVRADFEEYQRFVLAQMKGKGRRRRWPPNAPYLQPQEVSAAPLGDEGLEPKAVGQLPNRSRKRRRLDATRKQLWRPQKLHAGDRTRKGGGKLEPENVGLHEMRSSVLEMLRLLRRHQYIQLTGTPANATQVAETATALTITQITDDVCTTWQAELAGLLKSERTPACQFALRDLTEDELMPAIASVTESVRTADGVPASSLIVPDELRPARRNPTSNRNKRVRTGKPVDYRGVPDVAHSILVHAFADLETVDGQIQTSLRIPSLEVYDSSYNNPWFRDNQAAIIAEIKRTLDALRWLRGPGIPIDSSISVTTWTPEVMRWTPDRVVASSQQLRGSNTCGVHCVLNAWCVALGVDINVGFQANDGFYAQAVDVIGLALEGRLSSEQIKRFLACSGYGSRTIRYPIPTFDATTRTGDYATLRGIWERVLKAEDDMWNSATPTPENSADLETAAPPPGLPPRARSGGPPFGSVSGGTGTGRVLPLDRADRLIKDRLEALDYPVSPSDSAAELRIKWDGIPEDKKAFAFETIPGPEP</sequence>
<evidence type="ECO:0000313" key="1">
    <source>
        <dbReference type="EMBL" id="KAK3079400.1"/>
    </source>
</evidence>
<accession>A0ACC3DRT1</accession>
<keyword evidence="2" id="KW-1185">Reference proteome</keyword>
<name>A0ACC3DRT1_9PEZI</name>
<evidence type="ECO:0000313" key="2">
    <source>
        <dbReference type="Proteomes" id="UP001186974"/>
    </source>
</evidence>
<reference evidence="1" key="1">
    <citation type="submission" date="2024-09" db="EMBL/GenBank/DDBJ databases">
        <title>Black Yeasts Isolated from many extreme environments.</title>
        <authorList>
            <person name="Coleine C."/>
            <person name="Stajich J.E."/>
            <person name="Selbmann L."/>
        </authorList>
    </citation>
    <scope>NUCLEOTIDE SEQUENCE</scope>
    <source>
        <strain evidence="1">CCFEE 5737</strain>
    </source>
</reference>
<dbReference type="EMBL" id="JAWDJW010001168">
    <property type="protein sequence ID" value="KAK3079400.1"/>
    <property type="molecule type" value="Genomic_DNA"/>
</dbReference>